<dbReference type="InterPro" id="IPR025447">
    <property type="entry name" value="DUF4192"/>
</dbReference>
<dbReference type="Pfam" id="PF13830">
    <property type="entry name" value="DUF4192"/>
    <property type="match status" value="1"/>
</dbReference>
<organism evidence="1 2">
    <name type="scientific">Glycomyces luteolus</name>
    <dbReference type="NCBI Taxonomy" id="2670330"/>
    <lineage>
        <taxon>Bacteria</taxon>
        <taxon>Bacillati</taxon>
        <taxon>Actinomycetota</taxon>
        <taxon>Actinomycetes</taxon>
        <taxon>Glycomycetales</taxon>
        <taxon>Glycomycetaceae</taxon>
        <taxon>Glycomyces</taxon>
    </lineage>
</organism>
<comment type="caution">
    <text evidence="1">The sequence shown here is derived from an EMBL/GenBank/DDBJ whole genome shotgun (WGS) entry which is preliminary data.</text>
</comment>
<dbReference type="EMBL" id="JAPZVP010000006">
    <property type="protein sequence ID" value="MDA1359777.1"/>
    <property type="molecule type" value="Genomic_DNA"/>
</dbReference>
<dbReference type="Proteomes" id="UP001146067">
    <property type="component" value="Unassembled WGS sequence"/>
</dbReference>
<proteinExistence type="predicted"/>
<evidence type="ECO:0000313" key="2">
    <source>
        <dbReference type="Proteomes" id="UP001146067"/>
    </source>
</evidence>
<evidence type="ECO:0000313" key="1">
    <source>
        <dbReference type="EMBL" id="MDA1359777.1"/>
    </source>
</evidence>
<sequence length="354" mass="37913">MQSEFYPRPRDLAEADPGIVAALVPHLLNEVPHETLVAIPIGLEGPLHVVHQSLYRLDYAHDEDLTEFSAALSDIGAIHGWIIGYAEDPADVARALTRVSEYNNAIEFVDRSTVLAVTESGTRWGRLADYTDPNTAIDFAPVPSTDPAWAHLTAIAIRAHTVRAAAMRRLGLPETFSDIDQLSAANDQVARLRTLAARADAAVLAAGDKDLLEDLLSRMRPISAPEAINLGAALAADPVLYARAVDHILDRTPPSTSRCELWSELTRHALGPARRVCASLAALAAWHDGDPIQGAAAAVLTARWNEQTPPAVAAVAAILDAGATAKDLRLYLHGSRLQVASGEATQGNNVEEEQ</sequence>
<protein>
    <submittedName>
        <fullName evidence="1">DUF4192 family protein</fullName>
    </submittedName>
</protein>
<reference evidence="1" key="1">
    <citation type="submission" date="2022-12" db="EMBL/GenBank/DDBJ databases">
        <title>Gycomyces niveus sp.nov.,a novel actinomycete isolated from soil in Shouguan.</title>
        <authorList>
            <person name="Yang X."/>
        </authorList>
    </citation>
    <scope>NUCLEOTIDE SEQUENCE</scope>
    <source>
        <strain evidence="1">NEAU-A15</strain>
    </source>
</reference>
<accession>A0A9X3PA35</accession>
<dbReference type="RefSeq" id="WP_270109660.1">
    <property type="nucleotide sequence ID" value="NZ_JAPZVP010000006.1"/>
</dbReference>
<dbReference type="AlphaFoldDB" id="A0A9X3PA35"/>
<keyword evidence="2" id="KW-1185">Reference proteome</keyword>
<name>A0A9X3PA35_9ACTN</name>
<gene>
    <name evidence="1" type="ORF">O1R50_09095</name>
</gene>